<evidence type="ECO:0000313" key="6">
    <source>
        <dbReference type="Proteomes" id="UP000250796"/>
    </source>
</evidence>
<dbReference type="InterPro" id="IPR016167">
    <property type="entry name" value="FAD-bd_PCMH_sub1"/>
</dbReference>
<keyword evidence="3" id="KW-0560">Oxidoreductase</keyword>
<dbReference type="InterPro" id="IPR016169">
    <property type="entry name" value="FAD-bd_PCMH_sub2"/>
</dbReference>
<evidence type="ECO:0000256" key="3">
    <source>
        <dbReference type="ARBA" id="ARBA00023002"/>
    </source>
</evidence>
<dbReference type="InterPro" id="IPR051312">
    <property type="entry name" value="Diverse_Substr_Oxidored"/>
</dbReference>
<dbReference type="Pfam" id="PF03450">
    <property type="entry name" value="CO_deh_flav_C"/>
    <property type="match status" value="1"/>
</dbReference>
<dbReference type="InterPro" id="IPR002346">
    <property type="entry name" value="Mopterin_DH_FAD-bd"/>
</dbReference>
<dbReference type="Pfam" id="PF00941">
    <property type="entry name" value="FAD_binding_5"/>
    <property type="match status" value="1"/>
</dbReference>
<dbReference type="GO" id="GO:0016491">
    <property type="term" value="F:oxidoreductase activity"/>
    <property type="evidence" value="ECO:0007669"/>
    <property type="project" value="UniProtKB-KW"/>
</dbReference>
<sequence length="269" mass="29303">MPVDERELKSMLDGEDCKIMAGGTDLLVRIRSGRLSPARVVSLARMKGMDDILDLGEEISIGSRVTMSELLDCELVANCCPILPMAIREIGSPQIRNRATLAGNLVNASPAGDSILALYLSNATVVIFGANGERREKASSFIKGPGKTTLSRDEYVNAILVEKTAGYFPQFYKVGQRSAMAIAVASVGSLISGTKIRMAFGSVAPTVAMPEKACEYFEKAGEEFDDREFTRLAMLAISPIDDVRASAWYRSTVVRNLVQRTLNVWRKKG</sequence>
<keyword evidence="1" id="KW-0285">Flavoprotein</keyword>
<dbReference type="PANTHER" id="PTHR42659:SF2">
    <property type="entry name" value="XANTHINE DEHYDROGENASE SUBUNIT C-RELATED"/>
    <property type="match status" value="1"/>
</dbReference>
<keyword evidence="6" id="KW-1185">Reference proteome</keyword>
<keyword evidence="2" id="KW-0274">FAD</keyword>
<dbReference type="EMBL" id="LS974202">
    <property type="protein sequence ID" value="SSC14214.1"/>
    <property type="molecule type" value="Genomic_DNA"/>
</dbReference>
<evidence type="ECO:0000256" key="1">
    <source>
        <dbReference type="ARBA" id="ARBA00022630"/>
    </source>
</evidence>
<dbReference type="KEGG" id="minf:MESINF_2774"/>
<dbReference type="Proteomes" id="UP000250796">
    <property type="component" value="Chromosome MESINF"/>
</dbReference>
<dbReference type="SUPFAM" id="SSF55447">
    <property type="entry name" value="CO dehydrogenase flavoprotein C-terminal domain-like"/>
    <property type="match status" value="1"/>
</dbReference>
<dbReference type="InterPro" id="IPR036318">
    <property type="entry name" value="FAD-bd_PCMH-like_sf"/>
</dbReference>
<accession>A0A7Z7LIA1</accession>
<feature type="domain" description="FAD-binding PCMH-type" evidence="4">
    <location>
        <begin position="1"/>
        <end position="170"/>
    </location>
</feature>
<dbReference type="Gene3D" id="3.30.43.10">
    <property type="entry name" value="Uridine Diphospho-n-acetylenolpyruvylglucosamine Reductase, domain 2"/>
    <property type="match status" value="1"/>
</dbReference>
<dbReference type="Gene3D" id="3.30.390.50">
    <property type="entry name" value="CO dehydrogenase flavoprotein, C-terminal domain"/>
    <property type="match status" value="1"/>
</dbReference>
<dbReference type="InterPro" id="IPR005107">
    <property type="entry name" value="CO_DH_flav_C"/>
</dbReference>
<dbReference type="PANTHER" id="PTHR42659">
    <property type="entry name" value="XANTHINE DEHYDROGENASE SUBUNIT C-RELATED"/>
    <property type="match status" value="1"/>
</dbReference>
<protein>
    <submittedName>
        <fullName evidence="5">Molybdopterin dehydrogenase FAD-binding</fullName>
    </submittedName>
</protein>
<gene>
    <name evidence="5" type="ORF">MESINF_2774</name>
</gene>
<name>A0A7Z7LIA1_9BACT</name>
<dbReference type="RefSeq" id="WP_231936925.1">
    <property type="nucleotide sequence ID" value="NZ_LS974202.1"/>
</dbReference>
<evidence type="ECO:0000259" key="4">
    <source>
        <dbReference type="PROSITE" id="PS51387"/>
    </source>
</evidence>
<dbReference type="InterPro" id="IPR036683">
    <property type="entry name" value="CO_DH_flav_C_dom_sf"/>
</dbReference>
<proteinExistence type="predicted"/>
<organism evidence="5 6">
    <name type="scientific">Mesotoga infera</name>
    <dbReference type="NCBI Taxonomy" id="1236046"/>
    <lineage>
        <taxon>Bacteria</taxon>
        <taxon>Thermotogati</taxon>
        <taxon>Thermotogota</taxon>
        <taxon>Thermotogae</taxon>
        <taxon>Kosmotogales</taxon>
        <taxon>Kosmotogaceae</taxon>
        <taxon>Mesotoga</taxon>
    </lineage>
</organism>
<dbReference type="AlphaFoldDB" id="A0A7Z7LIA1"/>
<reference evidence="5 6" key="1">
    <citation type="submission" date="2017-01" db="EMBL/GenBank/DDBJ databases">
        <authorList>
            <person name="Erauso G."/>
        </authorList>
    </citation>
    <scope>NUCLEOTIDE SEQUENCE [LARGE SCALE GENOMIC DNA]</scope>
    <source>
        <strain evidence="5">MESINF1</strain>
    </source>
</reference>
<dbReference type="PROSITE" id="PS51387">
    <property type="entry name" value="FAD_PCMH"/>
    <property type="match status" value="1"/>
</dbReference>
<dbReference type="InterPro" id="IPR016166">
    <property type="entry name" value="FAD-bd_PCMH"/>
</dbReference>
<dbReference type="Gene3D" id="3.30.465.10">
    <property type="match status" value="1"/>
</dbReference>
<evidence type="ECO:0000313" key="5">
    <source>
        <dbReference type="EMBL" id="SSC14214.1"/>
    </source>
</evidence>
<dbReference type="SMART" id="SM01092">
    <property type="entry name" value="CO_deh_flav_C"/>
    <property type="match status" value="1"/>
</dbReference>
<dbReference type="SUPFAM" id="SSF56176">
    <property type="entry name" value="FAD-binding/transporter-associated domain-like"/>
    <property type="match status" value="1"/>
</dbReference>
<evidence type="ECO:0000256" key="2">
    <source>
        <dbReference type="ARBA" id="ARBA00022827"/>
    </source>
</evidence>
<dbReference type="GO" id="GO:0071949">
    <property type="term" value="F:FAD binding"/>
    <property type="evidence" value="ECO:0007669"/>
    <property type="project" value="InterPro"/>
</dbReference>